<name>A0A9X7BN74_BACTU</name>
<dbReference type="GO" id="GO:0009036">
    <property type="term" value="F:type II site-specific deoxyribonuclease activity"/>
    <property type="evidence" value="ECO:0007669"/>
    <property type="project" value="InterPro"/>
</dbReference>
<evidence type="ECO:0000256" key="4">
    <source>
        <dbReference type="ARBA" id="ARBA00022801"/>
    </source>
</evidence>
<dbReference type="EC" id="3.1.21.4" evidence="6"/>
<keyword evidence="4" id="KW-0378">Hydrolase</keyword>
<dbReference type="GO" id="GO:0009307">
    <property type="term" value="P:DNA restriction-modification system"/>
    <property type="evidence" value="ECO:0007669"/>
    <property type="project" value="InterPro"/>
</dbReference>
<dbReference type="EMBL" id="NVDU01000030">
    <property type="protein sequence ID" value="PFV30788.1"/>
    <property type="molecule type" value="Genomic_DNA"/>
</dbReference>
<dbReference type="RefSeq" id="WP_098685821.1">
    <property type="nucleotide sequence ID" value="NZ_NVDU01000030.1"/>
</dbReference>
<evidence type="ECO:0000256" key="6">
    <source>
        <dbReference type="ARBA" id="ARBA00093790"/>
    </source>
</evidence>
<gene>
    <name evidence="7" type="ORF">COK99_14470</name>
</gene>
<protein>
    <recommendedName>
        <fullName evidence="6">type II site-specific deoxyribonuclease</fullName>
        <ecNumber evidence="6">3.1.21.4</ecNumber>
    </recommendedName>
</protein>
<dbReference type="Proteomes" id="UP000223366">
    <property type="component" value="Unassembled WGS sequence"/>
</dbReference>
<accession>A0A9X7BN74</accession>
<dbReference type="InterPro" id="IPR019045">
    <property type="entry name" value="Restrct_endonuc_II_HinfI"/>
</dbReference>
<dbReference type="AlphaFoldDB" id="A0A9X7BN74"/>
<dbReference type="Pfam" id="PF09520">
    <property type="entry name" value="RE_TdeIII"/>
    <property type="match status" value="1"/>
</dbReference>
<evidence type="ECO:0000313" key="7">
    <source>
        <dbReference type="EMBL" id="PFV30788.1"/>
    </source>
</evidence>
<proteinExistence type="predicted"/>
<organism evidence="7 8">
    <name type="scientific">Bacillus thuringiensis</name>
    <dbReference type="NCBI Taxonomy" id="1428"/>
    <lineage>
        <taxon>Bacteria</taxon>
        <taxon>Bacillati</taxon>
        <taxon>Bacillota</taxon>
        <taxon>Bacilli</taxon>
        <taxon>Bacillales</taxon>
        <taxon>Bacillaceae</taxon>
        <taxon>Bacillus</taxon>
        <taxon>Bacillus cereus group</taxon>
    </lineage>
</organism>
<reference evidence="7 8" key="1">
    <citation type="submission" date="2017-09" db="EMBL/GenBank/DDBJ databases">
        <title>Large-scale bioinformatics analysis of Bacillus genomes uncovers conserved roles of natural products in bacterial physiology.</title>
        <authorList>
            <consortium name="Agbiome Team Llc"/>
            <person name="Bleich R.M."/>
            <person name="Grubbs K.J."/>
            <person name="Santa Maria K.C."/>
            <person name="Allen S.E."/>
            <person name="Farag S."/>
            <person name="Shank E.A."/>
            <person name="Bowers A."/>
        </authorList>
    </citation>
    <scope>NUCLEOTIDE SEQUENCE [LARGE SCALE GENOMIC DNA]</scope>
    <source>
        <strain evidence="7 8">AFS060060</strain>
    </source>
</reference>
<keyword evidence="3 7" id="KW-0255">Endonuclease</keyword>
<comment type="caution">
    <text evidence="7">The sequence shown here is derived from an EMBL/GenBank/DDBJ whole genome shotgun (WGS) entry which is preliminary data.</text>
</comment>
<keyword evidence="2" id="KW-0680">Restriction system</keyword>
<comment type="catalytic activity">
    <reaction evidence="5">
        <text>Endonucleolytic cleavage of DNA to give specific double-stranded fragments with terminal 5'-phosphates.</text>
        <dbReference type="EC" id="3.1.21.4"/>
    </reaction>
</comment>
<evidence type="ECO:0000256" key="5">
    <source>
        <dbReference type="ARBA" id="ARBA00093760"/>
    </source>
</evidence>
<evidence type="ECO:0000256" key="1">
    <source>
        <dbReference type="ARBA" id="ARBA00022722"/>
    </source>
</evidence>
<dbReference type="GO" id="GO:0003677">
    <property type="term" value="F:DNA binding"/>
    <property type="evidence" value="ECO:0007669"/>
    <property type="project" value="InterPro"/>
</dbReference>
<evidence type="ECO:0000256" key="3">
    <source>
        <dbReference type="ARBA" id="ARBA00022759"/>
    </source>
</evidence>
<evidence type="ECO:0000256" key="2">
    <source>
        <dbReference type="ARBA" id="ARBA00022747"/>
    </source>
</evidence>
<sequence>MNEQTKQRIHKHLATVMERLIQKRTVDEPFSEAAIERNNPFGYYLVPIEVWKGAKFERSFVTSLGQGILEQLGQIIAEGTGATAINQYDTVMTINTWRVEKIEEILKSQRRKGKNQKGPNWNEEVEEVLALENQRFEEVKVKSDLYIKRQDEREEYYSFKTVKPNLDQTETAKRDMLYLKAGNPNCEPYFALPFNPAGEGNIYRTAHSMPYKLFNMDEDPSVLIGAAMWNKIGDCENTYDELIQIFKEVGDVYSRRIRSEYLNIQK</sequence>
<evidence type="ECO:0000313" key="8">
    <source>
        <dbReference type="Proteomes" id="UP000223366"/>
    </source>
</evidence>
<keyword evidence="1" id="KW-0540">Nuclease</keyword>